<dbReference type="GO" id="GO:0007229">
    <property type="term" value="P:integrin-mediated signaling pathway"/>
    <property type="evidence" value="ECO:0007669"/>
    <property type="project" value="UniProtKB-KW"/>
</dbReference>
<keyword evidence="2" id="KW-0677">Repeat</keyword>
<evidence type="ECO:0000256" key="1">
    <source>
        <dbReference type="ARBA" id="ARBA00022723"/>
    </source>
</evidence>
<feature type="non-terminal residue" evidence="6">
    <location>
        <position position="1"/>
    </location>
</feature>
<dbReference type="CDD" id="cd00051">
    <property type="entry name" value="EFh"/>
    <property type="match status" value="1"/>
</dbReference>
<dbReference type="PROSITE" id="PS50222">
    <property type="entry name" value="EF_HAND_2"/>
    <property type="match status" value="2"/>
</dbReference>
<dbReference type="AlphaFoldDB" id="A0A4Y2UI53"/>
<keyword evidence="3" id="KW-0106">Calcium</keyword>
<organism evidence="6 7">
    <name type="scientific">Araneus ventricosus</name>
    <name type="common">Orbweaver spider</name>
    <name type="synonym">Epeira ventricosa</name>
    <dbReference type="NCBI Taxonomy" id="182803"/>
    <lineage>
        <taxon>Eukaryota</taxon>
        <taxon>Metazoa</taxon>
        <taxon>Ecdysozoa</taxon>
        <taxon>Arthropoda</taxon>
        <taxon>Chelicerata</taxon>
        <taxon>Arachnida</taxon>
        <taxon>Araneae</taxon>
        <taxon>Araneomorphae</taxon>
        <taxon>Entelegynae</taxon>
        <taxon>Araneoidea</taxon>
        <taxon>Araneidae</taxon>
        <taxon>Araneus</taxon>
    </lineage>
</organism>
<reference evidence="6 7" key="1">
    <citation type="journal article" date="2019" name="Sci. Rep.">
        <title>Orb-weaving spider Araneus ventricosus genome elucidates the spidroin gene catalogue.</title>
        <authorList>
            <person name="Kono N."/>
            <person name="Nakamura H."/>
            <person name="Ohtoshi R."/>
            <person name="Moran D.A.P."/>
            <person name="Shinohara A."/>
            <person name="Yoshida Y."/>
            <person name="Fujiwara M."/>
            <person name="Mori M."/>
            <person name="Tomita M."/>
            <person name="Arakawa K."/>
        </authorList>
    </citation>
    <scope>NUCLEOTIDE SEQUENCE [LARGE SCALE GENOMIC DNA]</scope>
</reference>
<dbReference type="InterPro" id="IPR011992">
    <property type="entry name" value="EF-hand-dom_pair"/>
</dbReference>
<dbReference type="Pfam" id="PF13499">
    <property type="entry name" value="EF-hand_7"/>
    <property type="match status" value="1"/>
</dbReference>
<name>A0A4Y2UI53_ARAVE</name>
<sequence length="218" mass="24730">NNPFADRICEIFSSESDGLWSFEDFLDMVSVFSPATPPEKKAEYAFCIYDFDGDGFLSKEDIAKLITALTAGEILTDDDIQVVVERTMEEADIDKDGMLSPAEFKHVLMKCPDFARSCSHRLITTKTQHFEFISRMTTPKPQTEGRNQSVNYHKDQALPKMLVEPSSRKSTQRLLNNQINKNSAPSSVDQSHIQLSVSSIQTRYSRNTRTNDLDAMKF</sequence>
<keyword evidence="4" id="KW-0460">Magnesium</keyword>
<protein>
    <submittedName>
        <fullName evidence="6">Calcium and integrin-binding protein 1</fullName>
    </submittedName>
</protein>
<dbReference type="Gene3D" id="1.10.238.10">
    <property type="entry name" value="EF-hand"/>
    <property type="match status" value="1"/>
</dbReference>
<accession>A0A4Y2UI53</accession>
<dbReference type="FunFam" id="1.10.238.10:FF:000035">
    <property type="entry name" value="Calcium and integrin-binding family member 2"/>
    <property type="match status" value="1"/>
</dbReference>
<gene>
    <name evidence="6" type="primary">CIB1_1</name>
    <name evidence="6" type="ORF">AVEN_261753_1</name>
</gene>
<dbReference type="PANTHER" id="PTHR45791:SF1">
    <property type="entry name" value="CALCIUM AND INTEGRIN BINDING FAMILY MEMBER 1"/>
    <property type="match status" value="1"/>
</dbReference>
<dbReference type="InterPro" id="IPR018247">
    <property type="entry name" value="EF_Hand_1_Ca_BS"/>
</dbReference>
<dbReference type="PANTHER" id="PTHR45791">
    <property type="entry name" value="CALCIUM AND INTEGRIN BINDING FAMILY MEMBER 2"/>
    <property type="match status" value="1"/>
</dbReference>
<evidence type="ECO:0000313" key="6">
    <source>
        <dbReference type="EMBL" id="GBO11872.1"/>
    </source>
</evidence>
<dbReference type="GO" id="GO:0005509">
    <property type="term" value="F:calcium ion binding"/>
    <property type="evidence" value="ECO:0007669"/>
    <property type="project" value="InterPro"/>
</dbReference>
<dbReference type="PROSITE" id="PS00018">
    <property type="entry name" value="EF_HAND_1"/>
    <property type="match status" value="2"/>
</dbReference>
<keyword evidence="7" id="KW-1185">Reference proteome</keyword>
<comment type="caution">
    <text evidence="6">The sequence shown here is derived from an EMBL/GenBank/DDBJ whole genome shotgun (WGS) entry which is preliminary data.</text>
</comment>
<proteinExistence type="predicted"/>
<keyword evidence="1" id="KW-0479">Metal-binding</keyword>
<keyword evidence="6" id="KW-0401">Integrin</keyword>
<evidence type="ECO:0000256" key="2">
    <source>
        <dbReference type="ARBA" id="ARBA00022737"/>
    </source>
</evidence>
<dbReference type="InterPro" id="IPR002048">
    <property type="entry name" value="EF_hand_dom"/>
</dbReference>
<dbReference type="EMBL" id="BGPR01036598">
    <property type="protein sequence ID" value="GBO11872.1"/>
    <property type="molecule type" value="Genomic_DNA"/>
</dbReference>
<dbReference type="SUPFAM" id="SSF47473">
    <property type="entry name" value="EF-hand"/>
    <property type="match status" value="1"/>
</dbReference>
<evidence type="ECO:0000313" key="7">
    <source>
        <dbReference type="Proteomes" id="UP000499080"/>
    </source>
</evidence>
<feature type="domain" description="EF-hand" evidence="5">
    <location>
        <begin position="79"/>
        <end position="114"/>
    </location>
</feature>
<dbReference type="OrthoDB" id="114727at2759"/>
<dbReference type="InterPro" id="IPR051433">
    <property type="entry name" value="CIBP"/>
</dbReference>
<feature type="domain" description="EF-hand" evidence="5">
    <location>
        <begin position="37"/>
        <end position="72"/>
    </location>
</feature>
<dbReference type="Proteomes" id="UP000499080">
    <property type="component" value="Unassembled WGS sequence"/>
</dbReference>
<dbReference type="GO" id="GO:0000287">
    <property type="term" value="F:magnesium ion binding"/>
    <property type="evidence" value="ECO:0007669"/>
    <property type="project" value="TreeGrafter"/>
</dbReference>
<dbReference type="SMART" id="SM00054">
    <property type="entry name" value="EFh"/>
    <property type="match status" value="2"/>
</dbReference>
<evidence type="ECO:0000259" key="5">
    <source>
        <dbReference type="PROSITE" id="PS50222"/>
    </source>
</evidence>
<evidence type="ECO:0000256" key="3">
    <source>
        <dbReference type="ARBA" id="ARBA00022837"/>
    </source>
</evidence>
<evidence type="ECO:0000256" key="4">
    <source>
        <dbReference type="ARBA" id="ARBA00022842"/>
    </source>
</evidence>